<dbReference type="AlphaFoldDB" id="A0A9P7V6N9"/>
<dbReference type="SUPFAM" id="SSF52833">
    <property type="entry name" value="Thioredoxin-like"/>
    <property type="match status" value="1"/>
</dbReference>
<gene>
    <name evidence="1" type="primary">AIM32</name>
    <name evidence="1" type="ORF">KQ657_001935</name>
</gene>
<accession>A0A9P7V6N9</accession>
<evidence type="ECO:0000313" key="2">
    <source>
        <dbReference type="Proteomes" id="UP000790833"/>
    </source>
</evidence>
<dbReference type="InterPro" id="IPR036249">
    <property type="entry name" value="Thioredoxin-like_sf"/>
</dbReference>
<evidence type="ECO:0000313" key="1">
    <source>
        <dbReference type="EMBL" id="KAG7192217.1"/>
    </source>
</evidence>
<dbReference type="OrthoDB" id="10253744at2759"/>
<reference evidence="1" key="1">
    <citation type="submission" date="2021-03" db="EMBL/GenBank/DDBJ databases">
        <authorList>
            <person name="Palmer J.M."/>
        </authorList>
    </citation>
    <scope>NUCLEOTIDE SEQUENCE</scope>
    <source>
        <strain evidence="1">ARV_011</strain>
    </source>
</reference>
<name>A0A9P7V6N9_9ASCO</name>
<organism evidence="1 2">
    <name type="scientific">Scheffersomyces spartinae</name>
    <dbReference type="NCBI Taxonomy" id="45513"/>
    <lineage>
        <taxon>Eukaryota</taxon>
        <taxon>Fungi</taxon>
        <taxon>Dikarya</taxon>
        <taxon>Ascomycota</taxon>
        <taxon>Saccharomycotina</taxon>
        <taxon>Pichiomycetes</taxon>
        <taxon>Debaryomycetaceae</taxon>
        <taxon>Scheffersomyces</taxon>
    </lineage>
</organism>
<sequence length="217" mass="24124">MLNTGCTHCQTPFERDLSKPLALSQPYVDRYVIHLNHKYSTMADIPSRVVLPLLTTVRESPEVIQSTLGIIEGADHPTHDNEQMVVRFYPEGILARGTVEAISLYLKSESDINSLQVEEISKPLVMVCGHAARDARCGTIAPLLVEELTAVAKLQGLDFDVGYITHVGGHIYAGNLIIFKRGQLPTWYGRVDPHHIQGIIQESVLGNNIIDELYRGR</sequence>
<dbReference type="PANTHER" id="PTHR31902">
    <property type="entry name" value="ACTIN PATCHES DISTAL PROTEIN 1"/>
    <property type="match status" value="1"/>
</dbReference>
<dbReference type="CDD" id="cd03062">
    <property type="entry name" value="TRX_Fd_Sucrase"/>
    <property type="match status" value="1"/>
</dbReference>
<dbReference type="InterPro" id="IPR009737">
    <property type="entry name" value="Aim32/Apd1-like"/>
</dbReference>
<protein>
    <submittedName>
        <fullName evidence="1">Altered inheritance of mitochondria protein 32</fullName>
    </submittedName>
</protein>
<dbReference type="Gene3D" id="3.40.30.10">
    <property type="entry name" value="Glutaredoxin"/>
    <property type="match status" value="1"/>
</dbReference>
<comment type="caution">
    <text evidence="1">The sequence shown here is derived from an EMBL/GenBank/DDBJ whole genome shotgun (WGS) entry which is preliminary data.</text>
</comment>
<dbReference type="Pfam" id="PF06999">
    <property type="entry name" value="Suc_Fer-like"/>
    <property type="match status" value="1"/>
</dbReference>
<dbReference type="PANTHER" id="PTHR31902:SF14">
    <property type="entry name" value="ACTIN PATCHES DISTAL PROTEIN 1"/>
    <property type="match status" value="1"/>
</dbReference>
<dbReference type="GeneID" id="66115309"/>
<proteinExistence type="predicted"/>
<dbReference type="RefSeq" id="XP_043047767.1">
    <property type="nucleotide sequence ID" value="XM_043192712.1"/>
</dbReference>
<dbReference type="EMBL" id="JAHMUF010000019">
    <property type="protein sequence ID" value="KAG7192217.1"/>
    <property type="molecule type" value="Genomic_DNA"/>
</dbReference>
<keyword evidence="2" id="KW-1185">Reference proteome</keyword>
<dbReference type="Proteomes" id="UP000790833">
    <property type="component" value="Unassembled WGS sequence"/>
</dbReference>